<evidence type="ECO:0000313" key="3">
    <source>
        <dbReference type="Proteomes" id="UP000295611"/>
    </source>
</evidence>
<dbReference type="InterPro" id="IPR016181">
    <property type="entry name" value="Acyl_CoA_acyltransferase"/>
</dbReference>
<reference evidence="2 3" key="1">
    <citation type="submission" date="2019-03" db="EMBL/GenBank/DDBJ databases">
        <title>Genomic Encyclopedia of Type Strains, Phase III (KMG-III): the genomes of soil and plant-associated and newly described type strains.</title>
        <authorList>
            <person name="Whitman W."/>
        </authorList>
    </citation>
    <scope>NUCLEOTIDE SEQUENCE [LARGE SCALE GENOMIC DNA]</scope>
    <source>
        <strain evidence="2 3">CECT 8976</strain>
    </source>
</reference>
<comment type="caution">
    <text evidence="2">The sequence shown here is derived from an EMBL/GenBank/DDBJ whole genome shotgun (WGS) entry which is preliminary data.</text>
</comment>
<dbReference type="EMBL" id="SNZP01000006">
    <property type="protein sequence ID" value="TDR79959.1"/>
    <property type="molecule type" value="Genomic_DNA"/>
</dbReference>
<evidence type="ECO:0000259" key="1">
    <source>
        <dbReference type="PROSITE" id="PS51186"/>
    </source>
</evidence>
<accession>A0A4V6PZ91</accession>
<protein>
    <recommendedName>
        <fullName evidence="1">N-acetyltransferase domain-containing protein</fullName>
    </recommendedName>
</protein>
<dbReference type="InterPro" id="IPR000182">
    <property type="entry name" value="GNAT_dom"/>
</dbReference>
<dbReference type="GO" id="GO:0016747">
    <property type="term" value="F:acyltransferase activity, transferring groups other than amino-acyl groups"/>
    <property type="evidence" value="ECO:0007669"/>
    <property type="project" value="InterPro"/>
</dbReference>
<dbReference type="Gene3D" id="3.40.630.30">
    <property type="match status" value="1"/>
</dbReference>
<dbReference type="AlphaFoldDB" id="A0A4V6PZ91"/>
<name>A0A4V6PZ91_9NEIS</name>
<dbReference type="PROSITE" id="PS51186">
    <property type="entry name" value="GNAT"/>
    <property type="match status" value="1"/>
</dbReference>
<keyword evidence="3" id="KW-1185">Reference proteome</keyword>
<evidence type="ECO:0000313" key="2">
    <source>
        <dbReference type="EMBL" id="TDR79959.1"/>
    </source>
</evidence>
<sequence length="151" mass="16458">MMIENEMATSDVVLTLAADADEDARRLISDRLDAFNVEETGIADNQPLDVLVSDPVSGQCLGGLVGRTSLGVLFVNYVYLPESLRGQGLGGGRLLAIAESEACRRGCREALLFTMEIQAPGFYLKQGYREFGRIECQPAGNARVFLRKTLI</sequence>
<gene>
    <name evidence="2" type="ORF">DFP86_10698</name>
</gene>
<proteinExistence type="predicted"/>
<feature type="domain" description="N-acetyltransferase" evidence="1">
    <location>
        <begin position="14"/>
        <end position="151"/>
    </location>
</feature>
<organism evidence="2 3">
    <name type="scientific">Paludibacterium purpuratum</name>
    <dbReference type="NCBI Taxonomy" id="1144873"/>
    <lineage>
        <taxon>Bacteria</taxon>
        <taxon>Pseudomonadati</taxon>
        <taxon>Pseudomonadota</taxon>
        <taxon>Betaproteobacteria</taxon>
        <taxon>Neisseriales</taxon>
        <taxon>Chromobacteriaceae</taxon>
        <taxon>Paludibacterium</taxon>
    </lineage>
</organism>
<dbReference type="Proteomes" id="UP000295611">
    <property type="component" value="Unassembled WGS sequence"/>
</dbReference>
<dbReference type="SUPFAM" id="SSF55729">
    <property type="entry name" value="Acyl-CoA N-acyltransferases (Nat)"/>
    <property type="match status" value="1"/>
</dbReference>